<evidence type="ECO:0000313" key="3">
    <source>
        <dbReference type="Proteomes" id="UP000664132"/>
    </source>
</evidence>
<evidence type="ECO:0000256" key="1">
    <source>
        <dbReference type="SAM" id="MobiDB-lite"/>
    </source>
</evidence>
<dbReference type="OrthoDB" id="3432205at2759"/>
<dbReference type="AlphaFoldDB" id="A0A8H7T308"/>
<dbReference type="Proteomes" id="UP000664132">
    <property type="component" value="Unassembled WGS sequence"/>
</dbReference>
<feature type="region of interest" description="Disordered" evidence="1">
    <location>
        <begin position="70"/>
        <end position="94"/>
    </location>
</feature>
<feature type="compositionally biased region" description="Polar residues" evidence="1">
    <location>
        <begin position="84"/>
        <end position="94"/>
    </location>
</feature>
<evidence type="ECO:0008006" key="4">
    <source>
        <dbReference type="Google" id="ProtNLM"/>
    </source>
</evidence>
<reference evidence="2" key="1">
    <citation type="submission" date="2021-02" db="EMBL/GenBank/DDBJ databases">
        <title>Genome sequence Cadophora malorum strain M34.</title>
        <authorList>
            <person name="Stefanovic E."/>
            <person name="Vu D."/>
            <person name="Scully C."/>
            <person name="Dijksterhuis J."/>
            <person name="Roader J."/>
            <person name="Houbraken J."/>
        </authorList>
    </citation>
    <scope>NUCLEOTIDE SEQUENCE</scope>
    <source>
        <strain evidence="2">M34</strain>
    </source>
</reference>
<sequence>MKSHRQTRFPGLKKDQTKGVTFLGVNSNANRQTRFPGGTEIQKMYITETDGQDTMIPMEAEEVARVPSPIPLRINPPDGPSVRVQPTKSVTQREQPPLVKIESPWIRYTSLRFLERGGSIIAACTIRAPVQMVAVKQFASYNFEKLGTPRYENLLAVIKVYRFQNSFFIITDYTAATLRQVIAIPLQIEENHVFESMQYLSKFDLAHKHLDSSRILFSSDGCAKIGYSARFDECQSTESASARSLGVIPIEMMQNGIAPETDGKLVLSGGDQKRPTFWKLLLGAL</sequence>
<dbReference type="EMBL" id="JAFJYH010000489">
    <property type="protein sequence ID" value="KAG4411348.1"/>
    <property type="molecule type" value="Genomic_DNA"/>
</dbReference>
<accession>A0A8H7T308</accession>
<protein>
    <recommendedName>
        <fullName evidence="4">Protein kinase domain-containing protein</fullName>
    </recommendedName>
</protein>
<dbReference type="SUPFAM" id="SSF56112">
    <property type="entry name" value="Protein kinase-like (PK-like)"/>
    <property type="match status" value="1"/>
</dbReference>
<name>A0A8H7T308_9HELO</name>
<comment type="caution">
    <text evidence="2">The sequence shown here is derived from an EMBL/GenBank/DDBJ whole genome shotgun (WGS) entry which is preliminary data.</text>
</comment>
<gene>
    <name evidence="2" type="ORF">IFR04_015514</name>
</gene>
<keyword evidence="3" id="KW-1185">Reference proteome</keyword>
<proteinExistence type="predicted"/>
<evidence type="ECO:0000313" key="2">
    <source>
        <dbReference type="EMBL" id="KAG4411348.1"/>
    </source>
</evidence>
<organism evidence="2 3">
    <name type="scientific">Cadophora malorum</name>
    <dbReference type="NCBI Taxonomy" id="108018"/>
    <lineage>
        <taxon>Eukaryota</taxon>
        <taxon>Fungi</taxon>
        <taxon>Dikarya</taxon>
        <taxon>Ascomycota</taxon>
        <taxon>Pezizomycotina</taxon>
        <taxon>Leotiomycetes</taxon>
        <taxon>Helotiales</taxon>
        <taxon>Ploettnerulaceae</taxon>
        <taxon>Cadophora</taxon>
    </lineage>
</organism>
<dbReference type="InterPro" id="IPR011009">
    <property type="entry name" value="Kinase-like_dom_sf"/>
</dbReference>